<evidence type="ECO:0000313" key="4">
    <source>
        <dbReference type="Proteomes" id="UP000655044"/>
    </source>
</evidence>
<keyword evidence="4" id="KW-1185">Reference proteome</keyword>
<feature type="transmembrane region" description="Helical" evidence="2">
    <location>
        <begin position="278"/>
        <end position="297"/>
    </location>
</feature>
<sequence length="612" mass="62923">MDDEVITQLGLLLTQMRYTRMALENVERSTARYAGLALTAPAATGTGAVAVFGAPPMLDGALKVYVVNLHELASGGGGPGNPLAGLIGGAGRFAGGLAGGFAGGVIGGVTLPYLLFKTAQIAGTVERIVNRLGVRGAPRSPEKNNPGPGVLEQLDALLKVLRELRAVVDLTARPRAGGGSGGGGGTEDDNPPAPVPGGPAELYLRMVQALTRMVDGLILLVPILTGALASLLIRLDDIKLVIVDLLRFGLRNVLLLRAAVIATVLDTVSLAARLAVTVVGIVAAAVDTVLASVLAVIRTALETALTAVRIASTGVKNTVDALMLFLRDGVGALLIFIGNLRVFRLIVHLAQVLPLVLPAIARIKGVELDRRETEALTRAGTLMPPGAPAAGASPPAAIAAFPDLAEKLLPEDARRELVDQVGELGATLRRETGIALGAVSRGVSGLAAAARETADNLDTDLGRRLADRLGEARKHAVSLADSLRAAEEVARRRPETGLEVIAAAYEGWLRGGGLAGLLEKITAHFERTPVSAADPAAGARTIPGRVVTGTAVTPAGAEVVVEIGELVVDLAPAAAPERPGPAGPAGAAFDPEAYQDWRRDLRDRGALALKEG</sequence>
<feature type="transmembrane region" description="Helical" evidence="2">
    <location>
        <begin position="318"/>
        <end position="337"/>
    </location>
</feature>
<feature type="region of interest" description="Disordered" evidence="1">
    <location>
        <begin position="173"/>
        <end position="195"/>
    </location>
</feature>
<feature type="transmembrane region" description="Helical" evidence="2">
    <location>
        <begin position="213"/>
        <end position="233"/>
    </location>
</feature>
<dbReference type="AlphaFoldDB" id="A0A8J3WD56"/>
<organism evidence="3 4">
    <name type="scientific">Planobispora rosea</name>
    <dbReference type="NCBI Taxonomy" id="35762"/>
    <lineage>
        <taxon>Bacteria</taxon>
        <taxon>Bacillati</taxon>
        <taxon>Actinomycetota</taxon>
        <taxon>Actinomycetes</taxon>
        <taxon>Streptosporangiales</taxon>
        <taxon>Streptosporangiaceae</taxon>
        <taxon>Planobispora</taxon>
    </lineage>
</organism>
<keyword evidence="2" id="KW-1133">Transmembrane helix</keyword>
<accession>A0A8J3WD56</accession>
<evidence type="ECO:0000256" key="2">
    <source>
        <dbReference type="SAM" id="Phobius"/>
    </source>
</evidence>
<dbReference type="Proteomes" id="UP000655044">
    <property type="component" value="Unassembled WGS sequence"/>
</dbReference>
<dbReference type="RefSeq" id="WP_189242671.1">
    <property type="nucleotide sequence ID" value="NZ_BMQP01000019.1"/>
</dbReference>
<evidence type="ECO:0000256" key="1">
    <source>
        <dbReference type="SAM" id="MobiDB-lite"/>
    </source>
</evidence>
<keyword evidence="2" id="KW-0472">Membrane</keyword>
<reference evidence="3" key="1">
    <citation type="submission" date="2021-01" db="EMBL/GenBank/DDBJ databases">
        <title>Whole genome shotgun sequence of Planobispora rosea NBRC 15558.</title>
        <authorList>
            <person name="Komaki H."/>
            <person name="Tamura T."/>
        </authorList>
    </citation>
    <scope>NUCLEOTIDE SEQUENCE</scope>
    <source>
        <strain evidence="3">NBRC 15558</strain>
    </source>
</reference>
<feature type="transmembrane region" description="Helical" evidence="2">
    <location>
        <begin position="254"/>
        <end position="272"/>
    </location>
</feature>
<evidence type="ECO:0000313" key="3">
    <source>
        <dbReference type="EMBL" id="GIH85609.1"/>
    </source>
</evidence>
<gene>
    <name evidence="3" type="ORF">Pro02_40170</name>
</gene>
<dbReference type="EMBL" id="BOOI01000036">
    <property type="protein sequence ID" value="GIH85609.1"/>
    <property type="molecule type" value="Genomic_DNA"/>
</dbReference>
<proteinExistence type="predicted"/>
<protein>
    <submittedName>
        <fullName evidence="3">Uncharacterized protein</fullName>
    </submittedName>
</protein>
<comment type="caution">
    <text evidence="3">The sequence shown here is derived from an EMBL/GenBank/DDBJ whole genome shotgun (WGS) entry which is preliminary data.</text>
</comment>
<name>A0A8J3WD56_PLARO</name>
<keyword evidence="2" id="KW-0812">Transmembrane</keyword>
<feature type="compositionally biased region" description="Gly residues" evidence="1">
    <location>
        <begin position="176"/>
        <end position="185"/>
    </location>
</feature>